<dbReference type="GO" id="GO:0005525">
    <property type="term" value="F:GTP binding"/>
    <property type="evidence" value="ECO:0007669"/>
    <property type="project" value="TreeGrafter"/>
</dbReference>
<dbReference type="InterPro" id="IPR001474">
    <property type="entry name" value="GTP_CycHdrlase_I"/>
</dbReference>
<dbReference type="PANTHER" id="PTHR11109">
    <property type="entry name" value="GTP CYCLOHYDROLASE I"/>
    <property type="match status" value="1"/>
</dbReference>
<comment type="pathway">
    <text evidence="1">Cofactor biosynthesis; 7,8-dihydroneopterin triphosphate biosynthesis; 7,8-dihydroneopterin triphosphate from GTP: step 1/1.</text>
</comment>
<dbReference type="GO" id="GO:0003934">
    <property type="term" value="F:GTP cyclohydrolase I activity"/>
    <property type="evidence" value="ECO:0007669"/>
    <property type="project" value="UniProtKB-EC"/>
</dbReference>
<reference evidence="5" key="1">
    <citation type="journal article" date="2015" name="Nature">
        <title>Complex archaea that bridge the gap between prokaryotes and eukaryotes.</title>
        <authorList>
            <person name="Spang A."/>
            <person name="Saw J.H."/>
            <person name="Jorgensen S.L."/>
            <person name="Zaremba-Niedzwiedzka K."/>
            <person name="Martijn J."/>
            <person name="Lind A.E."/>
            <person name="van Eijk R."/>
            <person name="Schleper C."/>
            <person name="Guy L."/>
            <person name="Ettema T.J."/>
        </authorList>
    </citation>
    <scope>NUCLEOTIDE SEQUENCE</scope>
</reference>
<keyword evidence="3" id="KW-0378">Hydrolase</keyword>
<comment type="caution">
    <text evidence="5">The sequence shown here is derived from an EMBL/GenBank/DDBJ whole genome shotgun (WGS) entry which is preliminary data.</text>
</comment>
<evidence type="ECO:0000256" key="3">
    <source>
        <dbReference type="ARBA" id="ARBA00022801"/>
    </source>
</evidence>
<dbReference type="GO" id="GO:0008270">
    <property type="term" value="F:zinc ion binding"/>
    <property type="evidence" value="ECO:0007669"/>
    <property type="project" value="TreeGrafter"/>
</dbReference>
<evidence type="ECO:0000259" key="4">
    <source>
        <dbReference type="Pfam" id="PF01227"/>
    </source>
</evidence>
<evidence type="ECO:0000256" key="2">
    <source>
        <dbReference type="ARBA" id="ARBA00012715"/>
    </source>
</evidence>
<dbReference type="GO" id="GO:0006729">
    <property type="term" value="P:tetrahydrobiopterin biosynthetic process"/>
    <property type="evidence" value="ECO:0007669"/>
    <property type="project" value="TreeGrafter"/>
</dbReference>
<accession>A0A0F9UW56</accession>
<evidence type="ECO:0000313" key="5">
    <source>
        <dbReference type="EMBL" id="KKN65411.1"/>
    </source>
</evidence>
<protein>
    <recommendedName>
        <fullName evidence="2">GTP cyclohydrolase I</fullName>
        <ecNumber evidence="2">3.5.4.16</ecNumber>
    </recommendedName>
</protein>
<dbReference type="Pfam" id="PF01227">
    <property type="entry name" value="GTP_cyclohydroI"/>
    <property type="match status" value="1"/>
</dbReference>
<dbReference type="InterPro" id="IPR043133">
    <property type="entry name" value="GTP-CH-I_C/QueF"/>
</dbReference>
<name>A0A0F9UW56_9ZZZZ</name>
<dbReference type="EMBL" id="LAZR01000524">
    <property type="protein sequence ID" value="KKN65411.1"/>
    <property type="molecule type" value="Genomic_DNA"/>
</dbReference>
<sequence>MSYCGPKQTEECSMSVTEEQVKGVQRHAYMRVILKDMGIDLEEVNFKGTPERWLKYLESYIVPYNPQDDLGVTFPLKGASEDIYDRAMIVQAGIPYRAVCAHHLLPVLGTAHVGYIPKDRVVGISKLSRLVYGLSHVMPSLQEDITHSVTAILAHHLDALGVMCVISAEHGCMAARGVEEATGQTQTLTSSVQGVFTDKVEAREEFYRLVELRRRS</sequence>
<organism evidence="5">
    <name type="scientific">marine sediment metagenome</name>
    <dbReference type="NCBI Taxonomy" id="412755"/>
    <lineage>
        <taxon>unclassified sequences</taxon>
        <taxon>metagenomes</taxon>
        <taxon>ecological metagenomes</taxon>
    </lineage>
</organism>
<dbReference type="EC" id="3.5.4.16" evidence="2"/>
<evidence type="ECO:0000256" key="1">
    <source>
        <dbReference type="ARBA" id="ARBA00005080"/>
    </source>
</evidence>
<dbReference type="PANTHER" id="PTHR11109:SF7">
    <property type="entry name" value="GTP CYCLOHYDROLASE 1"/>
    <property type="match status" value="1"/>
</dbReference>
<gene>
    <name evidence="5" type="ORF">LCGC14_0481310</name>
</gene>
<dbReference type="SUPFAM" id="SSF55620">
    <property type="entry name" value="Tetrahydrobiopterin biosynthesis enzymes-like"/>
    <property type="match status" value="1"/>
</dbReference>
<proteinExistence type="predicted"/>
<dbReference type="InterPro" id="IPR020602">
    <property type="entry name" value="GTP_CycHdrlase_I_dom"/>
</dbReference>
<dbReference type="AlphaFoldDB" id="A0A0F9UW56"/>
<dbReference type="GO" id="GO:0005737">
    <property type="term" value="C:cytoplasm"/>
    <property type="evidence" value="ECO:0007669"/>
    <property type="project" value="TreeGrafter"/>
</dbReference>
<feature type="domain" description="GTP cyclohydrolase I" evidence="4">
    <location>
        <begin position="29"/>
        <end position="210"/>
    </location>
</feature>
<dbReference type="GO" id="GO:0046654">
    <property type="term" value="P:tetrahydrofolate biosynthetic process"/>
    <property type="evidence" value="ECO:0007669"/>
    <property type="project" value="InterPro"/>
</dbReference>
<dbReference type="UniPathway" id="UPA00848">
    <property type="reaction ID" value="UER00151"/>
</dbReference>
<dbReference type="Gene3D" id="3.30.1130.10">
    <property type="match status" value="1"/>
</dbReference>